<comment type="caution">
    <text evidence="1">The sequence shown here is derived from an EMBL/GenBank/DDBJ whole genome shotgun (WGS) entry which is preliminary data.</text>
</comment>
<dbReference type="OrthoDB" id="10590183at2759"/>
<evidence type="ECO:0000313" key="1">
    <source>
        <dbReference type="EMBL" id="OLP78615.1"/>
    </source>
</evidence>
<reference evidence="1 2" key="1">
    <citation type="submission" date="2016-02" db="EMBL/GenBank/DDBJ databases">
        <title>Genome analysis of coral dinoflagellate symbionts highlights evolutionary adaptations to a symbiotic lifestyle.</title>
        <authorList>
            <person name="Aranda M."/>
            <person name="Li Y."/>
            <person name="Liew Y.J."/>
            <person name="Baumgarten S."/>
            <person name="Simakov O."/>
            <person name="Wilson M."/>
            <person name="Piel J."/>
            <person name="Ashoor H."/>
            <person name="Bougouffa S."/>
            <person name="Bajic V.B."/>
            <person name="Ryu T."/>
            <person name="Ravasi T."/>
            <person name="Bayer T."/>
            <person name="Micklem G."/>
            <person name="Kim H."/>
            <person name="Bhak J."/>
            <person name="Lajeunesse T.C."/>
            <person name="Voolstra C.R."/>
        </authorList>
    </citation>
    <scope>NUCLEOTIDE SEQUENCE [LARGE SCALE GENOMIC DNA]</scope>
    <source>
        <strain evidence="1 2">CCMP2467</strain>
    </source>
</reference>
<proteinExistence type="predicted"/>
<dbReference type="Proteomes" id="UP000186817">
    <property type="component" value="Unassembled WGS sequence"/>
</dbReference>
<organism evidence="1 2">
    <name type="scientific">Symbiodinium microadriaticum</name>
    <name type="common">Dinoflagellate</name>
    <name type="synonym">Zooxanthella microadriatica</name>
    <dbReference type="NCBI Taxonomy" id="2951"/>
    <lineage>
        <taxon>Eukaryota</taxon>
        <taxon>Sar</taxon>
        <taxon>Alveolata</taxon>
        <taxon>Dinophyceae</taxon>
        <taxon>Suessiales</taxon>
        <taxon>Symbiodiniaceae</taxon>
        <taxon>Symbiodinium</taxon>
    </lineage>
</organism>
<keyword evidence="2" id="KW-1185">Reference proteome</keyword>
<protein>
    <submittedName>
        <fullName evidence="1">Uncharacterized protein</fullName>
    </submittedName>
</protein>
<dbReference type="AlphaFoldDB" id="A0A1Q9C6V2"/>
<evidence type="ECO:0000313" key="2">
    <source>
        <dbReference type="Proteomes" id="UP000186817"/>
    </source>
</evidence>
<sequence>MRTCGCSKVISEGTMWLATPASRCSEWEWQAQGGGGGIHFPQKGSLAEAIDGGRGTLPATSVVNLGLVLDERTRLFSMEQVVPGRVFKSNGGQRVAGNLRWQCLRQLACCVEVRDKCDRRRLDLVVYGALSSGGAQCCDATLVSPLSRLRRGGCSWAQRRLR</sequence>
<dbReference type="EMBL" id="LSRX01001588">
    <property type="protein sequence ID" value="OLP78615.1"/>
    <property type="molecule type" value="Genomic_DNA"/>
</dbReference>
<accession>A0A1Q9C6V2</accession>
<gene>
    <name evidence="1" type="ORF">AK812_SmicGene41196</name>
</gene>
<name>A0A1Q9C6V2_SYMMI</name>